<dbReference type="Gene3D" id="3.40.50.720">
    <property type="entry name" value="NAD(P)-binding Rossmann-like Domain"/>
    <property type="match status" value="1"/>
</dbReference>
<dbReference type="Pfam" id="PF01370">
    <property type="entry name" value="Epimerase"/>
    <property type="match status" value="1"/>
</dbReference>
<evidence type="ECO:0000313" key="2">
    <source>
        <dbReference type="EMBL" id="KHJ66235.1"/>
    </source>
</evidence>
<dbReference type="EMBL" id="JTJJ01000089">
    <property type="protein sequence ID" value="KHJ66235.1"/>
    <property type="molecule type" value="Genomic_DNA"/>
</dbReference>
<gene>
    <name evidence="2" type="ORF">QU24_20320</name>
</gene>
<dbReference type="RefSeq" id="WP_039334897.1">
    <property type="nucleotide sequence ID" value="NZ_JTJJ01000089.1"/>
</dbReference>
<feature type="domain" description="NAD-dependent epimerase/dehydratase" evidence="1">
    <location>
        <begin position="7"/>
        <end position="82"/>
    </location>
</feature>
<evidence type="ECO:0000259" key="1">
    <source>
        <dbReference type="Pfam" id="PF01370"/>
    </source>
</evidence>
<dbReference type="PANTHER" id="PTHR43781:SF1">
    <property type="entry name" value="SACCHAROPINE DEHYDROGENASE"/>
    <property type="match status" value="1"/>
</dbReference>
<proteinExistence type="predicted"/>
<accession>A0A0B1R580</accession>
<evidence type="ECO:0000313" key="3">
    <source>
        <dbReference type="Proteomes" id="UP000030853"/>
    </source>
</evidence>
<comment type="caution">
    <text evidence="2">The sequence shown here is derived from an EMBL/GenBank/DDBJ whole genome shotgun (WGS) entry which is preliminary data.</text>
</comment>
<sequence length="355" mass="38281">MNNLPQVAVIGARGAIGEHVVAHLAATTRLRAASRQRPATPHAHVEYQQLDLFDHCALRQFCQGSQLIINCAAPGSLIGDRVARVAEELCCDYLDPGGDDALYGLLSNARQSSQCFVVSTGMLPGLSGLLLRSAFSAFEHLLEAKGYALSCEPFSYGGAADFLASLDNGYGVAGVALRQGEMKICAGEAQVQLPLAQFTAQAYPFMTSEWQRIGESHPTSDLTWYNLFASEEMVQWLSHCPDRDPQAARALVALSLQTFAGQQPQHVLAVEARGWHRGEIQQRACVIECASGAQLTAAMTAYTALQMLQGALPAGVHFAADVLPPTQTLQFLQQHLENFCWLELPALASDEEGAI</sequence>
<organism evidence="2 3">
    <name type="scientific">Pantoea rodasii</name>
    <dbReference type="NCBI Taxonomy" id="1076549"/>
    <lineage>
        <taxon>Bacteria</taxon>
        <taxon>Pseudomonadati</taxon>
        <taxon>Pseudomonadota</taxon>
        <taxon>Gammaproteobacteria</taxon>
        <taxon>Enterobacterales</taxon>
        <taxon>Erwiniaceae</taxon>
        <taxon>Pantoea</taxon>
    </lineage>
</organism>
<dbReference type="InterPro" id="IPR001509">
    <property type="entry name" value="Epimerase_deHydtase"/>
</dbReference>
<dbReference type="InterPro" id="IPR036291">
    <property type="entry name" value="NAD(P)-bd_dom_sf"/>
</dbReference>
<reference evidence="2 3" key="1">
    <citation type="submission" date="2014-11" db="EMBL/GenBank/DDBJ databases">
        <title>Genome sequencing of Pantoea rodasii ND03.</title>
        <authorList>
            <person name="Muhamad Yunos N.Y."/>
            <person name="Chan K.-G."/>
        </authorList>
    </citation>
    <scope>NUCLEOTIDE SEQUENCE [LARGE SCALE GENOMIC DNA]</scope>
    <source>
        <strain evidence="2 3">ND03</strain>
    </source>
</reference>
<dbReference type="SUPFAM" id="SSF51735">
    <property type="entry name" value="NAD(P)-binding Rossmann-fold domains"/>
    <property type="match status" value="1"/>
</dbReference>
<protein>
    <recommendedName>
        <fullName evidence="1">NAD-dependent epimerase/dehydratase domain-containing protein</fullName>
    </recommendedName>
</protein>
<dbReference type="Proteomes" id="UP000030853">
    <property type="component" value="Unassembled WGS sequence"/>
</dbReference>
<dbReference type="PANTHER" id="PTHR43781">
    <property type="entry name" value="SACCHAROPINE DEHYDROGENASE"/>
    <property type="match status" value="1"/>
</dbReference>
<dbReference type="AlphaFoldDB" id="A0A0B1R580"/>
<name>A0A0B1R580_9GAMM</name>